<evidence type="ECO:0000256" key="5">
    <source>
        <dbReference type="ARBA" id="ARBA00022989"/>
    </source>
</evidence>
<feature type="compositionally biased region" description="Acidic residues" evidence="10">
    <location>
        <begin position="426"/>
        <end position="441"/>
    </location>
</feature>
<evidence type="ECO:0000256" key="10">
    <source>
        <dbReference type="SAM" id="MobiDB-lite"/>
    </source>
</evidence>
<evidence type="ECO:0000256" key="9">
    <source>
        <dbReference type="ARBA" id="ARBA00023201"/>
    </source>
</evidence>
<protein>
    <submittedName>
        <fullName evidence="13">NhaP-type Na+ H+ and K+ H+ antiporter</fullName>
    </submittedName>
</protein>
<keyword evidence="2" id="KW-0813">Transport</keyword>
<dbReference type="EMBL" id="AYYR01000053">
    <property type="protein sequence ID" value="KRM75379.1"/>
    <property type="molecule type" value="Genomic_DNA"/>
</dbReference>
<feature type="transmembrane region" description="Helical" evidence="11">
    <location>
        <begin position="215"/>
        <end position="233"/>
    </location>
</feature>
<evidence type="ECO:0000256" key="7">
    <source>
        <dbReference type="ARBA" id="ARBA00023065"/>
    </source>
</evidence>
<evidence type="ECO:0000256" key="3">
    <source>
        <dbReference type="ARBA" id="ARBA00022475"/>
    </source>
</evidence>
<dbReference type="Pfam" id="PF00999">
    <property type="entry name" value="Na_H_Exchanger"/>
    <property type="match status" value="1"/>
</dbReference>
<keyword evidence="7" id="KW-0406">Ion transport</keyword>
<dbReference type="AlphaFoldDB" id="A0A0R2BIL8"/>
<evidence type="ECO:0000256" key="8">
    <source>
        <dbReference type="ARBA" id="ARBA00023136"/>
    </source>
</evidence>
<dbReference type="GO" id="GO:0098719">
    <property type="term" value="P:sodium ion import across plasma membrane"/>
    <property type="evidence" value="ECO:0007669"/>
    <property type="project" value="TreeGrafter"/>
</dbReference>
<dbReference type="GO" id="GO:0015386">
    <property type="term" value="F:potassium:proton antiporter activity"/>
    <property type="evidence" value="ECO:0007669"/>
    <property type="project" value="TreeGrafter"/>
</dbReference>
<dbReference type="Gene3D" id="6.10.140.1330">
    <property type="match status" value="1"/>
</dbReference>
<keyword evidence="3" id="KW-1003">Cell membrane</keyword>
<dbReference type="GO" id="GO:0051453">
    <property type="term" value="P:regulation of intracellular pH"/>
    <property type="evidence" value="ECO:0007669"/>
    <property type="project" value="TreeGrafter"/>
</dbReference>
<dbReference type="PATRIC" id="fig|1423733.4.peg.2360"/>
<evidence type="ECO:0000313" key="13">
    <source>
        <dbReference type="EMBL" id="KRM75379.1"/>
    </source>
</evidence>
<name>A0A0R2BIL8_SECCO</name>
<evidence type="ECO:0000256" key="4">
    <source>
        <dbReference type="ARBA" id="ARBA00022692"/>
    </source>
</evidence>
<accession>A0A0R2BIL8</accession>
<dbReference type="GO" id="GO:0005886">
    <property type="term" value="C:plasma membrane"/>
    <property type="evidence" value="ECO:0007669"/>
    <property type="project" value="UniProtKB-SubCell"/>
</dbReference>
<proteinExistence type="predicted"/>
<feature type="transmembrane region" description="Helical" evidence="11">
    <location>
        <begin position="273"/>
        <end position="290"/>
    </location>
</feature>
<evidence type="ECO:0000256" key="6">
    <source>
        <dbReference type="ARBA" id="ARBA00023053"/>
    </source>
</evidence>
<comment type="subcellular location">
    <subcellularLocation>
        <location evidence="1">Cell membrane</location>
        <topology evidence="1">Multi-pass membrane protein</topology>
    </subcellularLocation>
</comment>
<keyword evidence="8 11" id="KW-0472">Membrane</keyword>
<dbReference type="InterPro" id="IPR006153">
    <property type="entry name" value="Cation/H_exchanger_TM"/>
</dbReference>
<gene>
    <name evidence="13" type="ORF">FC82_GL002248</name>
</gene>
<dbReference type="InterPro" id="IPR018422">
    <property type="entry name" value="Cation/H_exchanger_CPA1"/>
</dbReference>
<dbReference type="PANTHER" id="PTHR10110:SF86">
    <property type="entry name" value="SODIUM_HYDROGEN EXCHANGER 7"/>
    <property type="match status" value="1"/>
</dbReference>
<dbReference type="GO" id="GO:0015385">
    <property type="term" value="F:sodium:proton antiporter activity"/>
    <property type="evidence" value="ECO:0007669"/>
    <property type="project" value="InterPro"/>
</dbReference>
<sequence length="706" mass="79436">MPIVEAVILLVVLVLASNIISHYLTFIPVSLIQIGLGLVMALFWEIEIPLDTDWFLLLFIAPLLFNDGRRFPKRELWKLRGPIFANAIFLVFLTTLLGGFLIYLMVPKMPLTVGFAVAAILSPTDPVAVQSISKRVHLPENILHLVSGESLINDASGLIAFKYAVAATVTGAFSLTHAVGDFFYISIVGLIVGAILMILIQFLRDILRRQGINDVIFNTVLQIMTPFVIYFIAEDVFHASGVIAAVTAGVISHARNSHLIEDLPELHLVTEKTWDIIVYLLNGIVFVILGDELPAATSQIIKNTQFKTWQAVAYAFGAWVVLLVIRVVWIYFYQLVAQLRKKTTKASFRIALLAGLSGVRGAVTMAGVLSLPMVTATGVSFPQRSLALFISAGVIIISLLVTVITLPLVSPDNTQPLQTRASLSDMDADNELDEDEEEDIDSPQASRLTEDQARIYIMRLAINAIEEHRRQENQRAAYDLILDYQFMIRRMEAKVKDDGAMQQVANDEIALRRVCLTGERQAIERLFEHHQISKSGYQLAMKRLARGQRRLNQADHASLTLIIRSWWLWLKHTVHRIIQLMRHQKNQKVENERQLIDRESAKAAIKALSKYLGREDVATAELDKQAIYHLVVFYRNRIERAKTADSFSRETYANQVNKLRIVGLGAQRSGVQALLEAGNITWQMAGRLRQYINYSENVLMMADEEE</sequence>
<feature type="transmembrane region" description="Helical" evidence="11">
    <location>
        <begin position="386"/>
        <end position="409"/>
    </location>
</feature>
<keyword evidence="5 11" id="KW-1133">Transmembrane helix</keyword>
<evidence type="ECO:0000259" key="12">
    <source>
        <dbReference type="Pfam" id="PF00999"/>
    </source>
</evidence>
<organism evidence="13 14">
    <name type="scientific">Secundilactobacillus collinoides DSM 20515 = JCM 1123</name>
    <dbReference type="NCBI Taxonomy" id="1423733"/>
    <lineage>
        <taxon>Bacteria</taxon>
        <taxon>Bacillati</taxon>
        <taxon>Bacillota</taxon>
        <taxon>Bacilli</taxon>
        <taxon>Lactobacillales</taxon>
        <taxon>Lactobacillaceae</taxon>
        <taxon>Secundilactobacillus</taxon>
    </lineage>
</organism>
<feature type="transmembrane region" description="Helical" evidence="11">
    <location>
        <begin position="311"/>
        <end position="332"/>
    </location>
</feature>
<evidence type="ECO:0000256" key="2">
    <source>
        <dbReference type="ARBA" id="ARBA00022448"/>
    </source>
</evidence>
<dbReference type="PANTHER" id="PTHR10110">
    <property type="entry name" value="SODIUM/HYDROGEN EXCHANGER"/>
    <property type="match status" value="1"/>
</dbReference>
<feature type="region of interest" description="Disordered" evidence="10">
    <location>
        <begin position="417"/>
        <end position="445"/>
    </location>
</feature>
<feature type="transmembrane region" description="Helical" evidence="11">
    <location>
        <begin position="352"/>
        <end position="374"/>
    </location>
</feature>
<feature type="domain" description="Cation/H+ exchanger transmembrane" evidence="12">
    <location>
        <begin position="12"/>
        <end position="408"/>
    </location>
</feature>
<keyword evidence="9" id="KW-0739">Sodium transport</keyword>
<dbReference type="STRING" id="33960.TY91_10580"/>
<feature type="transmembrane region" description="Helical" evidence="11">
    <location>
        <begin position="182"/>
        <end position="203"/>
    </location>
</feature>
<evidence type="ECO:0000256" key="11">
    <source>
        <dbReference type="SAM" id="Phobius"/>
    </source>
</evidence>
<keyword evidence="4 11" id="KW-0812">Transmembrane</keyword>
<feature type="transmembrane region" description="Helical" evidence="11">
    <location>
        <begin position="54"/>
        <end position="71"/>
    </location>
</feature>
<dbReference type="RefSeq" id="WP_054761192.1">
    <property type="nucleotide sequence ID" value="NZ_AYYR01000053.1"/>
</dbReference>
<dbReference type="Proteomes" id="UP000051845">
    <property type="component" value="Unassembled WGS sequence"/>
</dbReference>
<feature type="transmembrane region" description="Helical" evidence="11">
    <location>
        <begin position="6"/>
        <end position="24"/>
    </location>
</feature>
<evidence type="ECO:0000313" key="14">
    <source>
        <dbReference type="Proteomes" id="UP000051845"/>
    </source>
</evidence>
<evidence type="ECO:0000256" key="1">
    <source>
        <dbReference type="ARBA" id="ARBA00004651"/>
    </source>
</evidence>
<keyword evidence="6" id="KW-0915">Sodium</keyword>
<reference evidence="13 14" key="1">
    <citation type="journal article" date="2015" name="Genome Announc.">
        <title>Expanding the biotechnology potential of lactobacilli through comparative genomics of 213 strains and associated genera.</title>
        <authorList>
            <person name="Sun Z."/>
            <person name="Harris H.M."/>
            <person name="McCann A."/>
            <person name="Guo C."/>
            <person name="Argimon S."/>
            <person name="Zhang W."/>
            <person name="Yang X."/>
            <person name="Jeffery I.B."/>
            <person name="Cooney J.C."/>
            <person name="Kagawa T.F."/>
            <person name="Liu W."/>
            <person name="Song Y."/>
            <person name="Salvetti E."/>
            <person name="Wrobel A."/>
            <person name="Rasinkangas P."/>
            <person name="Parkhill J."/>
            <person name="Rea M.C."/>
            <person name="O'Sullivan O."/>
            <person name="Ritari J."/>
            <person name="Douillard F.P."/>
            <person name="Paul Ross R."/>
            <person name="Yang R."/>
            <person name="Briner A.E."/>
            <person name="Felis G.E."/>
            <person name="de Vos W.M."/>
            <person name="Barrangou R."/>
            <person name="Klaenhammer T.R."/>
            <person name="Caufield P.W."/>
            <person name="Cui Y."/>
            <person name="Zhang H."/>
            <person name="O'Toole P.W."/>
        </authorList>
    </citation>
    <scope>NUCLEOTIDE SEQUENCE [LARGE SCALE GENOMIC DNA]</scope>
    <source>
        <strain evidence="13 14">DSM 20515</strain>
    </source>
</reference>
<feature type="transmembrane region" description="Helical" evidence="11">
    <location>
        <begin position="83"/>
        <end position="106"/>
    </location>
</feature>
<comment type="caution">
    <text evidence="13">The sequence shown here is derived from an EMBL/GenBank/DDBJ whole genome shotgun (WGS) entry which is preliminary data.</text>
</comment>